<dbReference type="InterPro" id="IPR035965">
    <property type="entry name" value="PAS-like_dom_sf"/>
</dbReference>
<evidence type="ECO:0000256" key="1">
    <source>
        <dbReference type="SAM" id="Phobius"/>
    </source>
</evidence>
<organism evidence="3 4">
    <name type="scientific">Paracoccus liaowanqingii</name>
    <dbReference type="NCBI Taxonomy" id="2560053"/>
    <lineage>
        <taxon>Bacteria</taxon>
        <taxon>Pseudomonadati</taxon>
        <taxon>Pseudomonadota</taxon>
        <taxon>Alphaproteobacteria</taxon>
        <taxon>Rhodobacterales</taxon>
        <taxon>Paracoccaceae</taxon>
        <taxon>Paracoccus</taxon>
    </lineage>
</organism>
<dbReference type="Pfam" id="PF13188">
    <property type="entry name" value="PAS_8"/>
    <property type="match status" value="1"/>
</dbReference>
<dbReference type="Pfam" id="PF12860">
    <property type="entry name" value="PAS_7"/>
    <property type="match status" value="1"/>
</dbReference>
<sequence>MAGRGRWCPCAGRWTASGPRIASRWPTIRISSHEDLNAFLILYCLCLPERPSRSGASVDIQGAALIVTAVLCGTLSVLLAVAAIRLWDRAGIRIGASRNAARALEGQVEPIVFLFRGTGLIDATPPARALLDRIGGPEDDWTRLMRWIGPRFPDAPDRLAQLSSRARVEILGHEGQGSATLRLLAEDLGDGIWRLTVTDPGADHAGIVVDSMSLQAMEEELHLLRGALDQTPMLVWRLDPDDRVTWANGAYLRRAEAQGDGAIGWPLPRLLDVPRPLPGTEPVARRAAVEDRGIASWYDCHSHRMGEHLMMFALPADAAVRAERSLREFVQTLTKTFADLPIGLAIFDQGRKLQLFNPALIDLTNLPTGFLTARPSLVDFLDQLREQRMVPEPKDYRSWRQHMANLESAAATGHHVETWSLPGGQTYRVTGRPHPDGAVAFLFENITTEISVTRRFRAELLLSAQVLDGLDDALAVFATTGQLVLSNQAYRSLWGPPPGGLSDAIAGWEAMTAASPGLATLRGALTLGDGLPAHAPSSGAMTGPQGQALGWTVTDLSGGRRMLRFWTGSGQSLTSDEAMPTLRCLPQTRSSD</sequence>
<protein>
    <submittedName>
        <fullName evidence="3">PAS domain-containing protein</fullName>
    </submittedName>
</protein>
<name>A0A4P7HNM9_9RHOB</name>
<dbReference type="AlphaFoldDB" id="A0A4P7HNM9"/>
<keyword evidence="1" id="KW-0472">Membrane</keyword>
<evidence type="ECO:0000313" key="4">
    <source>
        <dbReference type="Proteomes" id="UP000296374"/>
    </source>
</evidence>
<evidence type="ECO:0000313" key="3">
    <source>
        <dbReference type="EMBL" id="QBX35869.1"/>
    </source>
</evidence>
<feature type="domain" description="PAS" evidence="2">
    <location>
        <begin position="331"/>
        <end position="398"/>
    </location>
</feature>
<gene>
    <name evidence="3" type="ORF">E4191_15105</name>
</gene>
<feature type="domain" description="PAS" evidence="2">
    <location>
        <begin position="222"/>
        <end position="288"/>
    </location>
</feature>
<keyword evidence="1" id="KW-0812">Transmembrane</keyword>
<dbReference type="SMART" id="SM00091">
    <property type="entry name" value="PAS"/>
    <property type="match status" value="2"/>
</dbReference>
<dbReference type="KEGG" id="plia:E4191_15105"/>
<dbReference type="SUPFAM" id="SSF55785">
    <property type="entry name" value="PYP-like sensor domain (PAS domain)"/>
    <property type="match status" value="2"/>
</dbReference>
<dbReference type="Proteomes" id="UP000296374">
    <property type="component" value="Chromosome"/>
</dbReference>
<reference evidence="4" key="1">
    <citation type="submission" date="2019-03" db="EMBL/GenBank/DDBJ databases">
        <authorList>
            <person name="Li J."/>
        </authorList>
    </citation>
    <scope>NUCLEOTIDE SEQUENCE [LARGE SCALE GENOMIC DNA]</scope>
    <source>
        <strain evidence="4">2251</strain>
    </source>
</reference>
<proteinExistence type="predicted"/>
<keyword evidence="1" id="KW-1133">Transmembrane helix</keyword>
<dbReference type="EMBL" id="CP038439">
    <property type="protein sequence ID" value="QBX35869.1"/>
    <property type="molecule type" value="Genomic_DNA"/>
</dbReference>
<evidence type="ECO:0000259" key="2">
    <source>
        <dbReference type="SMART" id="SM00091"/>
    </source>
</evidence>
<dbReference type="InterPro" id="IPR000014">
    <property type="entry name" value="PAS"/>
</dbReference>
<feature type="transmembrane region" description="Helical" evidence="1">
    <location>
        <begin position="60"/>
        <end position="84"/>
    </location>
</feature>
<accession>A0A4P7HNM9</accession>